<organism evidence="7 8">
    <name type="scientific">Apatococcus fuscideae</name>
    <dbReference type="NCBI Taxonomy" id="2026836"/>
    <lineage>
        <taxon>Eukaryota</taxon>
        <taxon>Viridiplantae</taxon>
        <taxon>Chlorophyta</taxon>
        <taxon>core chlorophytes</taxon>
        <taxon>Trebouxiophyceae</taxon>
        <taxon>Chlorellales</taxon>
        <taxon>Chlorellaceae</taxon>
        <taxon>Apatococcus</taxon>
    </lineage>
</organism>
<dbReference type="Gene3D" id="3.20.20.70">
    <property type="entry name" value="Aldolase class I"/>
    <property type="match status" value="1"/>
</dbReference>
<dbReference type="AlphaFoldDB" id="A0AAW1T3B1"/>
<accession>A0AAW1T3B1</accession>
<gene>
    <name evidence="7" type="ORF">WJX84_000448</name>
</gene>
<comment type="cofactor">
    <cofactor evidence="1">
        <name>FMN</name>
        <dbReference type="ChEBI" id="CHEBI:58210"/>
    </cofactor>
</comment>
<keyword evidence="8" id="KW-1185">Reference proteome</keyword>
<keyword evidence="3" id="KW-0288">FMN</keyword>
<dbReference type="FunFam" id="3.20.20.70:FF:000073">
    <property type="entry name" value="12-oxophytodienoate reductase 3"/>
    <property type="match status" value="1"/>
</dbReference>
<keyword evidence="3" id="KW-0285">Flavoprotein</keyword>
<comment type="similarity">
    <text evidence="2">Belongs to the NADH:flavin oxidoreductase/NADH oxidase family.</text>
</comment>
<keyword evidence="4" id="KW-0560">Oxidoreductase</keyword>
<protein>
    <recommendedName>
        <fullName evidence="6">NADH:flavin oxidoreductase/NADH oxidase N-terminal domain-containing protein</fullName>
    </recommendedName>
</protein>
<dbReference type="GO" id="GO:0010181">
    <property type="term" value="F:FMN binding"/>
    <property type="evidence" value="ECO:0007669"/>
    <property type="project" value="InterPro"/>
</dbReference>
<evidence type="ECO:0000259" key="6">
    <source>
        <dbReference type="Pfam" id="PF00724"/>
    </source>
</evidence>
<dbReference type="EMBL" id="JALJOV010000372">
    <property type="protein sequence ID" value="KAK9864281.1"/>
    <property type="molecule type" value="Genomic_DNA"/>
</dbReference>
<evidence type="ECO:0000256" key="4">
    <source>
        <dbReference type="ARBA" id="ARBA00023002"/>
    </source>
</evidence>
<reference evidence="7 8" key="1">
    <citation type="journal article" date="2024" name="Nat. Commun.">
        <title>Phylogenomics reveals the evolutionary origins of lichenization in chlorophyte algae.</title>
        <authorList>
            <person name="Puginier C."/>
            <person name="Libourel C."/>
            <person name="Otte J."/>
            <person name="Skaloud P."/>
            <person name="Haon M."/>
            <person name="Grisel S."/>
            <person name="Petersen M."/>
            <person name="Berrin J.G."/>
            <person name="Delaux P.M."/>
            <person name="Dal Grande F."/>
            <person name="Keller J."/>
        </authorList>
    </citation>
    <scope>NUCLEOTIDE SEQUENCE [LARGE SCALE GENOMIC DNA]</scope>
    <source>
        <strain evidence="7 8">SAG 2523</strain>
    </source>
</reference>
<dbReference type="CDD" id="cd02933">
    <property type="entry name" value="OYE_like_FMN"/>
    <property type="match status" value="1"/>
</dbReference>
<dbReference type="GO" id="GO:0016491">
    <property type="term" value="F:oxidoreductase activity"/>
    <property type="evidence" value="ECO:0007669"/>
    <property type="project" value="UniProtKB-KW"/>
</dbReference>
<feature type="region of interest" description="Disordered" evidence="5">
    <location>
        <begin position="1"/>
        <end position="22"/>
    </location>
</feature>
<feature type="domain" description="NADH:flavin oxidoreductase/NADH oxidase N-terminal" evidence="6">
    <location>
        <begin position="33"/>
        <end position="366"/>
    </location>
</feature>
<dbReference type="InterPro" id="IPR013785">
    <property type="entry name" value="Aldolase_TIM"/>
</dbReference>
<dbReference type="PANTHER" id="PTHR22893:SF91">
    <property type="entry name" value="NADPH DEHYDROGENASE 2-RELATED"/>
    <property type="match status" value="1"/>
</dbReference>
<evidence type="ECO:0000256" key="3">
    <source>
        <dbReference type="ARBA" id="ARBA00022643"/>
    </source>
</evidence>
<dbReference type="Proteomes" id="UP001485043">
    <property type="component" value="Unassembled WGS sequence"/>
</dbReference>
<name>A0AAW1T3B1_9CHLO</name>
<dbReference type="InterPro" id="IPR045247">
    <property type="entry name" value="Oye-like"/>
</dbReference>
<proteinExistence type="inferred from homology"/>
<dbReference type="PANTHER" id="PTHR22893">
    <property type="entry name" value="NADH OXIDOREDUCTASE-RELATED"/>
    <property type="match status" value="1"/>
</dbReference>
<evidence type="ECO:0000313" key="8">
    <source>
        <dbReference type="Proteomes" id="UP001485043"/>
    </source>
</evidence>
<sequence length="399" mass="44574">MPGLKAAEYPNEGSKLADVTSQSTKELSEVNPLLQPWKLGGFDLAHRLVYAPLTRCRAIDTIPQPAAAEYYSQRASGGLMINEATCVAVEAHGYPHVPGIYTEEQIEAWRPIVSAVHKKNTPFFLQLWHVGRVSHPDFQPDGKPPISSTTKRIPEGTVNTLKGAYKFADSAAPRAVDTAEIPGLVESYRIGARNSLTAGFDGVEIHGAHGYLIDQFLKDGINDRTDEYGGSIENRCKFCLEVVKAVVEEVGSERVGIRLSPFTEFMGAHDSDPYKLFDYLIPELNKFKLLYVHMVEPRMDKNMNIQEVDSQKVNLTGFRKAFKGTFIAAGGYDRENGMLAIETDHTDLVAYGRPYIANPDLPRRFELDAPLTPYDRNTFYTQDQVKGYTDYPFLDETKL</sequence>
<comment type="caution">
    <text evidence="7">The sequence shown here is derived from an EMBL/GenBank/DDBJ whole genome shotgun (WGS) entry which is preliminary data.</text>
</comment>
<dbReference type="InterPro" id="IPR001155">
    <property type="entry name" value="OxRdtase_FMN_N"/>
</dbReference>
<evidence type="ECO:0000313" key="7">
    <source>
        <dbReference type="EMBL" id="KAK9864281.1"/>
    </source>
</evidence>
<evidence type="ECO:0000256" key="2">
    <source>
        <dbReference type="ARBA" id="ARBA00005979"/>
    </source>
</evidence>
<dbReference type="SUPFAM" id="SSF51395">
    <property type="entry name" value="FMN-linked oxidoreductases"/>
    <property type="match status" value="1"/>
</dbReference>
<evidence type="ECO:0000256" key="5">
    <source>
        <dbReference type="SAM" id="MobiDB-lite"/>
    </source>
</evidence>
<dbReference type="Pfam" id="PF00724">
    <property type="entry name" value="Oxidored_FMN"/>
    <property type="match status" value="1"/>
</dbReference>
<evidence type="ECO:0000256" key="1">
    <source>
        <dbReference type="ARBA" id="ARBA00001917"/>
    </source>
</evidence>